<dbReference type="Proteomes" id="UP000580250">
    <property type="component" value="Unassembled WGS sequence"/>
</dbReference>
<evidence type="ECO:0000313" key="2">
    <source>
        <dbReference type="Proteomes" id="UP000580250"/>
    </source>
</evidence>
<dbReference type="AlphaFoldDB" id="A0A6V7XYB6"/>
<comment type="caution">
    <text evidence="1">The sequence shown here is derived from an EMBL/GenBank/DDBJ whole genome shotgun (WGS) entry which is preliminary data.</text>
</comment>
<reference evidence="1 2" key="1">
    <citation type="submission" date="2020-08" db="EMBL/GenBank/DDBJ databases">
        <authorList>
            <person name="Koutsovoulos G."/>
            <person name="Danchin GJ E."/>
        </authorList>
    </citation>
    <scope>NUCLEOTIDE SEQUENCE [LARGE SCALE GENOMIC DNA]</scope>
</reference>
<dbReference type="SUPFAM" id="SSF63411">
    <property type="entry name" value="LuxS/MPP-like metallohydrolase"/>
    <property type="match status" value="1"/>
</dbReference>
<dbReference type="EMBL" id="CAJEWN010002567">
    <property type="protein sequence ID" value="CAD2204304.1"/>
    <property type="molecule type" value="Genomic_DNA"/>
</dbReference>
<dbReference type="Gene3D" id="3.30.830.10">
    <property type="entry name" value="Metalloenzyme, LuxS/M16 peptidase-like"/>
    <property type="match status" value="1"/>
</dbReference>
<dbReference type="OrthoDB" id="4953at2759"/>
<accession>A0A6V7XYB6</accession>
<protein>
    <submittedName>
        <fullName evidence="1">Uncharacterized protein</fullName>
    </submittedName>
</protein>
<proteinExistence type="predicted"/>
<sequence>MGVENYFQRFATLNLRVVMENYNKLSEWTKIFVKQISLDLNAILAGAGSLADIAREDIKSRVKIARFLMKTLLYENESYNCIFDNISSQKLHIHIANIEHEQQEVKIIDYLQQIIDFMSTAPKMLKIVGKFDHLEQEYKYGSDWGFLRENSSIQNQRYDAVTNQTWNNIGSIKAIITPSLEGAYLIRKSRITECSWNSDKTAAIMILAKYMDIESGPLWENCREPGFCYSVSLTAEIDEGTLTLELYDCSDLKSAFNAARQTMNDVLSSELNNELFAAAQQKLIGELVNNECTFRSASSNAILSTFQGLSPNFLKLFCKRINNMTKTNVKHLAGPSFRELIDDSKSLTAISSNNVSNVKSLFTNAIIVREAKVLQIQPNID</sequence>
<name>A0A6V7XYB6_MELEN</name>
<gene>
    <name evidence="1" type="ORF">MENT_LOCUS58036</name>
</gene>
<dbReference type="InterPro" id="IPR011249">
    <property type="entry name" value="Metalloenz_LuxS/M16"/>
</dbReference>
<dbReference type="PANTHER" id="PTHR43016">
    <property type="entry name" value="PRESEQUENCE PROTEASE"/>
    <property type="match status" value="1"/>
</dbReference>
<evidence type="ECO:0000313" key="1">
    <source>
        <dbReference type="EMBL" id="CAD2204304.1"/>
    </source>
</evidence>
<dbReference type="PANTHER" id="PTHR43016:SF16">
    <property type="entry name" value="METALLOPROTEASE, PUTATIVE (AFU_ORTHOLOGUE AFUA_4G07610)-RELATED"/>
    <property type="match status" value="1"/>
</dbReference>
<organism evidence="1 2">
    <name type="scientific">Meloidogyne enterolobii</name>
    <name type="common">Root-knot nematode worm</name>
    <name type="synonym">Meloidogyne mayaguensis</name>
    <dbReference type="NCBI Taxonomy" id="390850"/>
    <lineage>
        <taxon>Eukaryota</taxon>
        <taxon>Metazoa</taxon>
        <taxon>Ecdysozoa</taxon>
        <taxon>Nematoda</taxon>
        <taxon>Chromadorea</taxon>
        <taxon>Rhabditida</taxon>
        <taxon>Tylenchina</taxon>
        <taxon>Tylenchomorpha</taxon>
        <taxon>Tylenchoidea</taxon>
        <taxon>Meloidogynidae</taxon>
        <taxon>Meloidogyninae</taxon>
        <taxon>Meloidogyne</taxon>
    </lineage>
</organism>
<dbReference type="GO" id="GO:0046872">
    <property type="term" value="F:metal ion binding"/>
    <property type="evidence" value="ECO:0007669"/>
    <property type="project" value="InterPro"/>
</dbReference>